<proteinExistence type="predicted"/>
<reference evidence="1" key="1">
    <citation type="submission" date="2023-04" db="EMBL/GenBank/DDBJ databases">
        <title>Draft Genome sequencing of Naganishia species isolated from polar environments using Oxford Nanopore Technology.</title>
        <authorList>
            <person name="Leo P."/>
            <person name="Venkateswaran K."/>
        </authorList>
    </citation>
    <scope>NUCLEOTIDE SEQUENCE</scope>
    <source>
        <strain evidence="1">MNA-CCFEE 5423</strain>
    </source>
</reference>
<accession>A0ACC2VW98</accession>
<keyword evidence="2" id="KW-1185">Reference proteome</keyword>
<dbReference type="Proteomes" id="UP001227268">
    <property type="component" value="Unassembled WGS sequence"/>
</dbReference>
<gene>
    <name evidence="1" type="ORF">QFC21_002697</name>
</gene>
<evidence type="ECO:0000313" key="1">
    <source>
        <dbReference type="EMBL" id="KAJ9103274.1"/>
    </source>
</evidence>
<name>A0ACC2VW98_9TREE</name>
<evidence type="ECO:0000313" key="2">
    <source>
        <dbReference type="Proteomes" id="UP001227268"/>
    </source>
</evidence>
<comment type="caution">
    <text evidence="1">The sequence shown here is derived from an EMBL/GenBank/DDBJ whole genome shotgun (WGS) entry which is preliminary data.</text>
</comment>
<organism evidence="1 2">
    <name type="scientific">Naganishia friedmannii</name>
    <dbReference type="NCBI Taxonomy" id="89922"/>
    <lineage>
        <taxon>Eukaryota</taxon>
        <taxon>Fungi</taxon>
        <taxon>Dikarya</taxon>
        <taxon>Basidiomycota</taxon>
        <taxon>Agaricomycotina</taxon>
        <taxon>Tremellomycetes</taxon>
        <taxon>Filobasidiales</taxon>
        <taxon>Filobasidiaceae</taxon>
        <taxon>Naganishia</taxon>
    </lineage>
</organism>
<sequence>MSPLSGSMQNVAALAGGNAGTTGLSPLRRVPPALPVLPGRPVAGRAARSTLDVVNEKSKSSTRAVLESKPTEISEQNLTSAGVNENQGSSGVARLIAEANRRAMSGGAPADASVQNTASTAPSILYKEPPSPRPVRTLPVRSVTPVNGNGIVSNAPNPQGVVAKSHVITHLLSSQPPLMPRQPPRKGSLNATTRKTPILPAASGTEVGNGVRSMSVDSVGHVRRMPPPLNDSVIKDETKNNGGMSYIHAAVDVDGASGEKKKARPAVPPKPVHL</sequence>
<protein>
    <submittedName>
        <fullName evidence="1">Uncharacterized protein</fullName>
    </submittedName>
</protein>
<dbReference type="EMBL" id="JASBWT010000007">
    <property type="protein sequence ID" value="KAJ9103274.1"/>
    <property type="molecule type" value="Genomic_DNA"/>
</dbReference>